<dbReference type="EMBL" id="CP119321">
    <property type="protein sequence ID" value="WEK13959.1"/>
    <property type="molecule type" value="Genomic_DNA"/>
</dbReference>
<reference evidence="2" key="1">
    <citation type="submission" date="2023-03" db="EMBL/GenBank/DDBJ databases">
        <title>Andean soil-derived lignocellulolytic bacterial consortium as a source of novel taxa and putative plastic-active enzymes.</title>
        <authorList>
            <person name="Diaz-Garcia L."/>
            <person name="Chuvochina M."/>
            <person name="Feuerriegel G."/>
            <person name="Bunk B."/>
            <person name="Sproer C."/>
            <person name="Streit W.R."/>
            <person name="Rodriguez L.M."/>
            <person name="Overmann J."/>
            <person name="Jimenez D.J."/>
        </authorList>
    </citation>
    <scope>NUCLEOTIDE SEQUENCE</scope>
    <source>
        <strain evidence="2">MAG 4610</strain>
    </source>
</reference>
<sequence length="346" mass="35616">MDRAAAYRHRFATACVALLLGFGVIGCAAAVSPEAESTVPPVTPTTSASPTADAAVTTPVAPFGGDCDALFQEDGVLAAIGPAEQRTPSERWWVGLQTAGGLSCGFSADAVGGSVVILPAALTGSLSVDETEPSCRRAYDEVWCSDTRTGGDFWVLALGVYGDDPSAPSMEGAPVPEVLTELADAVAVAVSDETATPVTPSATTVALPLDCADLADEIDVPSLLRDGEIFPTRIEEGGGPLDRILAEAVAVSGRCDWAELEDFREVGLVVYPDAAWAWSEPELAESLEAPEALTVSGLDAQVSGNEYRTVVLVSDGTNLVEVIGHGIDTDDLVAATERVLAAVSAP</sequence>
<evidence type="ECO:0008006" key="4">
    <source>
        <dbReference type="Google" id="ProtNLM"/>
    </source>
</evidence>
<evidence type="ECO:0000256" key="1">
    <source>
        <dbReference type="SAM" id="SignalP"/>
    </source>
</evidence>
<proteinExistence type="predicted"/>
<evidence type="ECO:0000313" key="2">
    <source>
        <dbReference type="EMBL" id="WEK13959.1"/>
    </source>
</evidence>
<feature type="chain" id="PRO_5042501390" description="DUF2020 domain-containing protein" evidence="1">
    <location>
        <begin position="31"/>
        <end position="346"/>
    </location>
</feature>
<dbReference type="PROSITE" id="PS51257">
    <property type="entry name" value="PROKAR_LIPOPROTEIN"/>
    <property type="match status" value="1"/>
</dbReference>
<keyword evidence="1" id="KW-0732">Signal</keyword>
<protein>
    <recommendedName>
        <fullName evidence="4">DUF2020 domain-containing protein</fullName>
    </recommendedName>
</protein>
<dbReference type="AlphaFoldDB" id="A0AAJ5W146"/>
<name>A0AAJ5W146_9MICO</name>
<evidence type="ECO:0000313" key="3">
    <source>
        <dbReference type="Proteomes" id="UP001213972"/>
    </source>
</evidence>
<feature type="signal peptide" evidence="1">
    <location>
        <begin position="1"/>
        <end position="30"/>
    </location>
</feature>
<accession>A0AAJ5W146</accession>
<organism evidence="2 3">
    <name type="scientific">Candidatus Microbacterium phytovorans</name>
    <dbReference type="NCBI Taxonomy" id="3121374"/>
    <lineage>
        <taxon>Bacteria</taxon>
        <taxon>Bacillati</taxon>
        <taxon>Actinomycetota</taxon>
        <taxon>Actinomycetes</taxon>
        <taxon>Micrococcales</taxon>
        <taxon>Microbacteriaceae</taxon>
        <taxon>Microbacterium</taxon>
    </lineage>
</organism>
<dbReference type="Proteomes" id="UP001213972">
    <property type="component" value="Chromosome"/>
</dbReference>
<gene>
    <name evidence="2" type="ORF">P0Y48_01735</name>
</gene>